<keyword evidence="3" id="KW-1185">Reference proteome</keyword>
<evidence type="ECO:0000313" key="2">
    <source>
        <dbReference type="EMBL" id="KAG6497088.1"/>
    </source>
</evidence>
<evidence type="ECO:0000256" key="1">
    <source>
        <dbReference type="ARBA" id="ARBA00006974"/>
    </source>
</evidence>
<protein>
    <recommendedName>
        <fullName evidence="4">SAUR family protein</fullName>
    </recommendedName>
</protein>
<evidence type="ECO:0000313" key="3">
    <source>
        <dbReference type="Proteomes" id="UP000734854"/>
    </source>
</evidence>
<dbReference type="GO" id="GO:0009733">
    <property type="term" value="P:response to auxin"/>
    <property type="evidence" value="ECO:0007669"/>
    <property type="project" value="InterPro"/>
</dbReference>
<comment type="caution">
    <text evidence="2">The sequence shown here is derived from an EMBL/GenBank/DDBJ whole genome shotgun (WGS) entry which is preliminary data.</text>
</comment>
<dbReference type="Proteomes" id="UP000734854">
    <property type="component" value="Unassembled WGS sequence"/>
</dbReference>
<reference evidence="2 3" key="1">
    <citation type="submission" date="2020-08" db="EMBL/GenBank/DDBJ databases">
        <title>Plant Genome Project.</title>
        <authorList>
            <person name="Zhang R.-G."/>
        </authorList>
    </citation>
    <scope>NUCLEOTIDE SEQUENCE [LARGE SCALE GENOMIC DNA]</scope>
    <source>
        <tissue evidence="2">Rhizome</tissue>
    </source>
</reference>
<dbReference type="InterPro" id="IPR003676">
    <property type="entry name" value="SAUR_fam"/>
</dbReference>
<dbReference type="EMBL" id="JACMSC010000012">
    <property type="protein sequence ID" value="KAG6497088.1"/>
    <property type="molecule type" value="Genomic_DNA"/>
</dbReference>
<comment type="similarity">
    <text evidence="1">Belongs to the ARG7 family.</text>
</comment>
<dbReference type="PANTHER" id="PTHR31374:SF203">
    <property type="entry name" value="AUXIN-RESPONSIVE PROTEIN SAUR71-LIKE"/>
    <property type="match status" value="1"/>
</dbReference>
<name>A0A8J5FXR8_ZINOF</name>
<dbReference type="PANTHER" id="PTHR31374">
    <property type="entry name" value="AUXIN-INDUCED PROTEIN-LIKE-RELATED"/>
    <property type="match status" value="1"/>
</dbReference>
<sequence>MKKLEGFRKIGQLKHVIRKWRSLTLGCGSVDDGGSTPPPGSLPVYVGPDQQRFVIPIRALKFPAVYGLLRLKEEQYAFPVRDVGCLVFPCDPDFFGFVLDTLNRDEARYGNMSLDAFVALFSDLNNSEAANDSPCRYSSSCNTFSRLLTRTTSACSTSAPISPRNI</sequence>
<dbReference type="AlphaFoldDB" id="A0A8J5FXR8"/>
<evidence type="ECO:0008006" key="4">
    <source>
        <dbReference type="Google" id="ProtNLM"/>
    </source>
</evidence>
<organism evidence="2 3">
    <name type="scientific">Zingiber officinale</name>
    <name type="common">Ginger</name>
    <name type="synonym">Amomum zingiber</name>
    <dbReference type="NCBI Taxonomy" id="94328"/>
    <lineage>
        <taxon>Eukaryota</taxon>
        <taxon>Viridiplantae</taxon>
        <taxon>Streptophyta</taxon>
        <taxon>Embryophyta</taxon>
        <taxon>Tracheophyta</taxon>
        <taxon>Spermatophyta</taxon>
        <taxon>Magnoliopsida</taxon>
        <taxon>Liliopsida</taxon>
        <taxon>Zingiberales</taxon>
        <taxon>Zingiberaceae</taxon>
        <taxon>Zingiber</taxon>
    </lineage>
</organism>
<proteinExistence type="inferred from homology"/>
<dbReference type="Pfam" id="PF02519">
    <property type="entry name" value="Auxin_inducible"/>
    <property type="match status" value="1"/>
</dbReference>
<accession>A0A8J5FXR8</accession>
<gene>
    <name evidence="2" type="ORF">ZIOFF_044975</name>
</gene>
<dbReference type="OrthoDB" id="762405at2759"/>